<keyword evidence="2" id="KW-1185">Reference proteome</keyword>
<sequence length="100" mass="11556">MPKLKYQTNLKVQAITRHFQDGEPLSSICADLRVPPVVCEQWCKDVISGLPSFFDQSLRKQDRQKDRRIEELHTELARKQDVIGEIMEAFTTLKKKNGAN</sequence>
<dbReference type="EMBL" id="JAUSVL010000001">
    <property type="protein sequence ID" value="MDQ0289470.1"/>
    <property type="molecule type" value="Genomic_DNA"/>
</dbReference>
<dbReference type="Proteomes" id="UP001238163">
    <property type="component" value="Unassembled WGS sequence"/>
</dbReference>
<comment type="caution">
    <text evidence="1">The sequence shown here is derived from an EMBL/GenBank/DDBJ whole genome shotgun (WGS) entry which is preliminary data.</text>
</comment>
<proteinExistence type="predicted"/>
<name>A0AAE3VFM5_9BACT</name>
<dbReference type="RefSeq" id="WP_307260895.1">
    <property type="nucleotide sequence ID" value="NZ_JAUSVL010000001.1"/>
</dbReference>
<dbReference type="AlphaFoldDB" id="A0AAE3VFM5"/>
<evidence type="ECO:0008006" key="3">
    <source>
        <dbReference type="Google" id="ProtNLM"/>
    </source>
</evidence>
<reference evidence="1" key="1">
    <citation type="submission" date="2023-07" db="EMBL/GenBank/DDBJ databases">
        <title>Genomic Encyclopedia of Type Strains, Phase IV (KMG-IV): sequencing the most valuable type-strain genomes for metagenomic binning, comparative biology and taxonomic classification.</title>
        <authorList>
            <person name="Goeker M."/>
        </authorList>
    </citation>
    <scope>NUCLEOTIDE SEQUENCE</scope>
    <source>
        <strain evidence="1">DSM 24202</strain>
    </source>
</reference>
<accession>A0AAE3VFM5</accession>
<protein>
    <recommendedName>
        <fullName evidence="3">Transposase</fullName>
    </recommendedName>
</protein>
<gene>
    <name evidence="1" type="ORF">J3R75_001577</name>
</gene>
<organism evidence="1 2">
    <name type="scientific">Oligosphaera ethanolica</name>
    <dbReference type="NCBI Taxonomy" id="760260"/>
    <lineage>
        <taxon>Bacteria</taxon>
        <taxon>Pseudomonadati</taxon>
        <taxon>Lentisphaerota</taxon>
        <taxon>Oligosphaeria</taxon>
        <taxon>Oligosphaerales</taxon>
        <taxon>Oligosphaeraceae</taxon>
        <taxon>Oligosphaera</taxon>
    </lineage>
</organism>
<evidence type="ECO:0000313" key="2">
    <source>
        <dbReference type="Proteomes" id="UP001238163"/>
    </source>
</evidence>
<evidence type="ECO:0000313" key="1">
    <source>
        <dbReference type="EMBL" id="MDQ0289470.1"/>
    </source>
</evidence>